<dbReference type="KEGG" id="pmaw:MACH26_12580"/>
<accession>A0AA48HLH9</accession>
<keyword evidence="2" id="KW-0732">Signal</keyword>
<gene>
    <name evidence="3" type="ORF">MACH26_12580</name>
</gene>
<dbReference type="RefSeq" id="WP_338291727.1">
    <property type="nucleotide sequence ID" value="NZ_AP027272.1"/>
</dbReference>
<evidence type="ECO:0000313" key="4">
    <source>
        <dbReference type="Proteomes" id="UP001333710"/>
    </source>
</evidence>
<dbReference type="Pfam" id="PF11932">
    <property type="entry name" value="DUF3450"/>
    <property type="match status" value="1"/>
</dbReference>
<feature type="chain" id="PRO_5041402430" evidence="2">
    <location>
        <begin position="26"/>
        <end position="254"/>
    </location>
</feature>
<evidence type="ECO:0000256" key="2">
    <source>
        <dbReference type="SAM" id="SignalP"/>
    </source>
</evidence>
<keyword evidence="1" id="KW-0175">Coiled coil</keyword>
<feature type="signal peptide" evidence="2">
    <location>
        <begin position="1"/>
        <end position="25"/>
    </location>
</feature>
<organism evidence="3 4">
    <name type="scientific">Planctobacterium marinum</name>
    <dbReference type="NCBI Taxonomy" id="1631968"/>
    <lineage>
        <taxon>Bacteria</taxon>
        <taxon>Pseudomonadati</taxon>
        <taxon>Pseudomonadota</taxon>
        <taxon>Gammaproteobacteria</taxon>
        <taxon>Alteromonadales</taxon>
        <taxon>Alteromonadaceae</taxon>
        <taxon>Planctobacterium</taxon>
    </lineage>
</organism>
<dbReference type="InterPro" id="IPR016866">
    <property type="entry name" value="UCP028069"/>
</dbReference>
<evidence type="ECO:0000256" key="1">
    <source>
        <dbReference type="SAM" id="Coils"/>
    </source>
</evidence>
<dbReference type="AlphaFoldDB" id="A0AA48HLH9"/>
<name>A0AA48HLH9_9ALTE</name>
<dbReference type="PIRSF" id="PIRSF028069">
    <property type="entry name" value="UCP028069"/>
    <property type="match status" value="1"/>
</dbReference>
<sequence>MSKRNLIASAVVGVLALSGSALVSADPLSDLQNEAGKNHAAAKKAQERINNIYEQTQDLLVEYRQVVDETENLKVYNDHIARLVADQQEAIDDLQRQIDSIDGVKKGVVPLMYNMIDSLEKFIELDVPIRYEQRKARVERLKEVMGNANVTVSEQFRLILDAYSIELDYGTTINSYQGELDFGGQTISADFFNLGRTALVALSLDQKNGWVWDNNARTWNELEDSYLSSVNKAIKMAKKLEPVNLVKLPVPAAE</sequence>
<reference evidence="3" key="1">
    <citation type="submission" date="2023-01" db="EMBL/GenBank/DDBJ databases">
        <title>Complete genome sequence of Planctobacterium marinum strain Dej080120_11.</title>
        <authorList>
            <person name="Ueki S."/>
            <person name="Maruyama F."/>
        </authorList>
    </citation>
    <scope>NUCLEOTIDE SEQUENCE</scope>
    <source>
        <strain evidence="3">Dej080120_11</strain>
    </source>
</reference>
<feature type="coiled-coil region" evidence="1">
    <location>
        <begin position="42"/>
        <end position="104"/>
    </location>
</feature>
<dbReference type="EMBL" id="AP027272">
    <property type="protein sequence ID" value="BDX05737.1"/>
    <property type="molecule type" value="Genomic_DNA"/>
</dbReference>
<protein>
    <submittedName>
        <fullName evidence="3">DUF3450 domain-containing protein</fullName>
    </submittedName>
</protein>
<evidence type="ECO:0000313" key="3">
    <source>
        <dbReference type="EMBL" id="BDX05737.1"/>
    </source>
</evidence>
<keyword evidence="4" id="KW-1185">Reference proteome</keyword>
<dbReference type="Proteomes" id="UP001333710">
    <property type="component" value="Chromosome"/>
</dbReference>
<proteinExistence type="predicted"/>